<dbReference type="Gene3D" id="3.40.50.150">
    <property type="entry name" value="Vaccinia Virus protein VP39"/>
    <property type="match status" value="1"/>
</dbReference>
<gene>
    <name evidence="2" type="ORF">P0Y53_12950</name>
</gene>
<sequence length="269" mass="30335">MEQEQFYFNTNKQLWNNKVPVHLASGFYNVPAFLEGQTSLNSIELEELGPVAGKSLLHLQCHFGMDTLSWARLGAKATGLDFSEAAIREARQLAHKTGQTADFVCANVYDAPGYVKGPFDIIFTSYGTIGWLPDLQRWAKVIRQLLKPGGCFYMADFHPMVWLFDNAFTHIKYSYFNNGQPIEEQNEGTYADPTASLNDKEFGWNHSLSDLLNALLQQGLQLSFFNEHNYSPYNCFANMVAVSPGRWQIKGLENKIPMLYSLKVVAPAS</sequence>
<dbReference type="PANTHER" id="PTHR43861:SF1">
    <property type="entry name" value="TRANS-ACONITATE 2-METHYLTRANSFERASE"/>
    <property type="match status" value="1"/>
</dbReference>
<dbReference type="CDD" id="cd02440">
    <property type="entry name" value="AdoMet_MTases"/>
    <property type="match status" value="1"/>
</dbReference>
<evidence type="ECO:0000259" key="1">
    <source>
        <dbReference type="Pfam" id="PF08242"/>
    </source>
</evidence>
<dbReference type="GO" id="GO:0008168">
    <property type="term" value="F:methyltransferase activity"/>
    <property type="evidence" value="ECO:0007669"/>
    <property type="project" value="UniProtKB-KW"/>
</dbReference>
<evidence type="ECO:0000313" key="3">
    <source>
        <dbReference type="Proteomes" id="UP001220610"/>
    </source>
</evidence>
<dbReference type="InterPro" id="IPR013217">
    <property type="entry name" value="Methyltransf_12"/>
</dbReference>
<keyword evidence="2" id="KW-0808">Transferase</keyword>
<keyword evidence="2" id="KW-0489">Methyltransferase</keyword>
<dbReference type="InterPro" id="IPR029063">
    <property type="entry name" value="SAM-dependent_MTases_sf"/>
</dbReference>
<reference evidence="2" key="1">
    <citation type="submission" date="2023-03" db="EMBL/GenBank/DDBJ databases">
        <title>Andean soil-derived lignocellulolytic bacterial consortium as a source of novel taxa and putative plastic-active enzymes.</title>
        <authorList>
            <person name="Diaz-Garcia L."/>
            <person name="Chuvochina M."/>
            <person name="Feuerriegel G."/>
            <person name="Bunk B."/>
            <person name="Sproer C."/>
            <person name="Streit W.R."/>
            <person name="Rodriguez L.M."/>
            <person name="Overmann J."/>
            <person name="Jimenez D.J."/>
        </authorList>
    </citation>
    <scope>NUCLEOTIDE SEQUENCE</scope>
    <source>
        <strain evidence="2">MAG 7</strain>
    </source>
</reference>
<dbReference type="SUPFAM" id="SSF53335">
    <property type="entry name" value="S-adenosyl-L-methionine-dependent methyltransferases"/>
    <property type="match status" value="1"/>
</dbReference>
<proteinExistence type="predicted"/>
<feature type="domain" description="Methyltransferase type 12" evidence="1">
    <location>
        <begin position="57"/>
        <end position="152"/>
    </location>
</feature>
<dbReference type="PANTHER" id="PTHR43861">
    <property type="entry name" value="TRANS-ACONITATE 2-METHYLTRANSFERASE-RELATED"/>
    <property type="match status" value="1"/>
</dbReference>
<dbReference type="EMBL" id="CP119311">
    <property type="protein sequence ID" value="WEK38407.1"/>
    <property type="molecule type" value="Genomic_DNA"/>
</dbReference>
<dbReference type="Pfam" id="PF08242">
    <property type="entry name" value="Methyltransf_12"/>
    <property type="match status" value="1"/>
</dbReference>
<name>A0AAJ6BJK7_9BACT</name>
<dbReference type="GO" id="GO:0032259">
    <property type="term" value="P:methylation"/>
    <property type="evidence" value="ECO:0007669"/>
    <property type="project" value="UniProtKB-KW"/>
</dbReference>
<dbReference type="AlphaFoldDB" id="A0AAJ6BJK7"/>
<organism evidence="2 3">
    <name type="scientific">Candidatus Pseudobacter hemicellulosilyticus</name>
    <dbReference type="NCBI Taxonomy" id="3121375"/>
    <lineage>
        <taxon>Bacteria</taxon>
        <taxon>Pseudomonadati</taxon>
        <taxon>Bacteroidota</taxon>
        <taxon>Chitinophagia</taxon>
        <taxon>Chitinophagales</taxon>
        <taxon>Chitinophagaceae</taxon>
        <taxon>Pseudobacter</taxon>
    </lineage>
</organism>
<accession>A0AAJ6BJK7</accession>
<protein>
    <submittedName>
        <fullName evidence="2">Class I SAM-dependent methyltransferase</fullName>
    </submittedName>
</protein>
<dbReference type="Proteomes" id="UP001220610">
    <property type="component" value="Chromosome"/>
</dbReference>
<evidence type="ECO:0000313" key="2">
    <source>
        <dbReference type="EMBL" id="WEK38407.1"/>
    </source>
</evidence>